<protein>
    <submittedName>
        <fullName evidence="1">Uncharacterized protein</fullName>
    </submittedName>
</protein>
<dbReference type="AlphaFoldDB" id="A0A095TZ21"/>
<dbReference type="Proteomes" id="UP000029554">
    <property type="component" value="Unassembled WGS sequence"/>
</dbReference>
<evidence type="ECO:0000313" key="1">
    <source>
        <dbReference type="EMBL" id="KGD67588.1"/>
    </source>
</evidence>
<gene>
    <name evidence="1" type="ORF">LG45_10650</name>
</gene>
<dbReference type="EMBL" id="JRHH01000004">
    <property type="protein sequence ID" value="KGD67588.1"/>
    <property type="molecule type" value="Genomic_DNA"/>
</dbReference>
<proteinExistence type="predicted"/>
<organism evidence="1 2">
    <name type="scientific">Flavobacterium aquatile LMG 4008 = ATCC 11947</name>
    <dbReference type="NCBI Taxonomy" id="1453498"/>
    <lineage>
        <taxon>Bacteria</taxon>
        <taxon>Pseudomonadati</taxon>
        <taxon>Bacteroidota</taxon>
        <taxon>Flavobacteriia</taxon>
        <taxon>Flavobacteriales</taxon>
        <taxon>Flavobacteriaceae</taxon>
        <taxon>Flavobacterium</taxon>
    </lineage>
</organism>
<accession>A0A095TZ21</accession>
<dbReference type="RefSeq" id="WP_035126917.1">
    <property type="nucleotide sequence ID" value="NZ_JRHH01000004.1"/>
</dbReference>
<sequence length="308" mass="35978">MGKFTGRKKNKNGHQLKEEINQDIILCYKSAIQGAFRNITYEYDAHGSRNVLFAYDHIDLFSQRIKNFEDYKLLILKSNIYVFNEMTISLVRSIYKFFLAIDLYSENNEDSLEHIKSNYHNINVALKILSQFDLELTKIKNVDAAEATRRYCLNLLKEAEYFISNNFFVNINNSPLNKSIKKLRKKFEKLKLKNNTQNFIDNGSTDLVTAKASKVQDKWYALLYKILLEIKKKDPPKNNDGELIKIQIMEIGALMGGKTGQQFYVSFKSIYKSDYVIIKKTYGNDWKNFIISLSENNSEIIDFLNKIE</sequence>
<evidence type="ECO:0000313" key="2">
    <source>
        <dbReference type="Proteomes" id="UP000029554"/>
    </source>
</evidence>
<comment type="caution">
    <text evidence="1">The sequence shown here is derived from an EMBL/GenBank/DDBJ whole genome shotgun (WGS) entry which is preliminary data.</text>
</comment>
<keyword evidence="2" id="KW-1185">Reference proteome</keyword>
<dbReference type="STRING" id="1453498.LG45_10650"/>
<name>A0A095TZ21_9FLAO</name>
<reference evidence="1 2" key="1">
    <citation type="submission" date="2014-09" db="EMBL/GenBank/DDBJ databases">
        <title>Whole Genome Shotgun of Flavobacterium aquatile LMG 4008.</title>
        <authorList>
            <person name="Gale A.N."/>
            <person name="Pipes S.E."/>
            <person name="Newman J.D."/>
        </authorList>
    </citation>
    <scope>NUCLEOTIDE SEQUENCE [LARGE SCALE GENOMIC DNA]</scope>
    <source>
        <strain evidence="1 2">LMG 4008</strain>
    </source>
</reference>